<dbReference type="EMBL" id="JAPFFF010000072">
    <property type="protein sequence ID" value="KAK8835949.1"/>
    <property type="molecule type" value="Genomic_DNA"/>
</dbReference>
<keyword evidence="4" id="KW-0808">Transferase</keyword>
<evidence type="ECO:0000256" key="7">
    <source>
        <dbReference type="SAM" id="Coils"/>
    </source>
</evidence>
<feature type="coiled-coil region" evidence="7">
    <location>
        <begin position="149"/>
        <end position="176"/>
    </location>
</feature>
<dbReference type="PANTHER" id="PTHR11254">
    <property type="entry name" value="HECT DOMAIN UBIQUITIN-PROTEIN LIGASE"/>
    <property type="match status" value="1"/>
</dbReference>
<keyword evidence="5 6" id="KW-0833">Ubl conjugation pathway</keyword>
<dbReference type="Gene3D" id="3.30.2410.10">
    <property type="entry name" value="Hect, E3 ligase catalytic domain"/>
    <property type="match status" value="1"/>
</dbReference>
<feature type="domain" description="HECT" evidence="8">
    <location>
        <begin position="539"/>
        <end position="852"/>
    </location>
</feature>
<dbReference type="Proteomes" id="UP001470230">
    <property type="component" value="Unassembled WGS sequence"/>
</dbReference>
<sequence length="852" mass="100960">MEKEEIYQSLIEARLFKNYSHEFISSTIEKLNKFKEKNGEDMIIDILFVKYLINSNISDKMLNAVQALSEKGEFNSQYQFAVALFCSVPEFDYIRQKIYGQSWKLCTNDMITIDEIEISKIIAFYVLKKFNKCFNRDLILTNGIFKEIKLKLEDNKNEYNKKYNEINRKYNELMQNPNDFRSFTFWKSYISGEENDKFTFNVEDDPYLFNAAALMCYKNPLIKVNYDVSKLKFPEFITLDMIYLIRYQLAAKKLLNYDPYSIEIKNLCTFVYMLYVNHLSFKEIEKYKDLMSSKSFTILILIYMNYTNEKIPQSILNFIMSQLDYHDSRNILLVYVLNIIYKKFGYVFENNEDHDFLYVATRKTEYKLKELTNARYVFMKRLIAKGIFDAKSNNELIENNKEDFLKFIENYVKSEKGERKLFAINIYAKYTDDDKMKLELIMYMIDEGKYNDAADSLMHLTPTKEQINTLKDEKHIENIKILLKKISLNIAIDIYYKFNLNDKFDTSTKINIFLRFSLSTRRYDINRKTLLKDSMNLFMKNDLKKTLIRINYVSEKGQDEGGLAKDWFTNVSEEIIKTNAFIPVPNGTSLTFNQNCDSQSMFTFVGKFVALAITNKKIIGLKLASFIWKKILNEKITLEDMNDYDSEIYQSLKWISENDVNDLMMTFVDTNDEELCENGENIELTNENKNEFIDLMIEKKLIKPNNEAINNLITGFRSIIDLELFKVFKSEEIKEFVNGKEEIDIEDWKRNTAHNNSEKFNEFFEIISNWSQENLKKLLKFTTGSPIVPCEGFSYWAKYERSFRLEFTGKSSQRLPISHTCFNRIDIPIYESKELFEQKLLYAIECNDFGFA</sequence>
<dbReference type="PANTHER" id="PTHR11254:SF440">
    <property type="entry name" value="E3 UBIQUITIN-PROTEIN LIGASE NEDD-4"/>
    <property type="match status" value="1"/>
</dbReference>
<dbReference type="Gene3D" id="3.90.1750.10">
    <property type="entry name" value="Hect, E3 ligase catalytic domains"/>
    <property type="match status" value="1"/>
</dbReference>
<evidence type="ECO:0000256" key="5">
    <source>
        <dbReference type="ARBA" id="ARBA00022786"/>
    </source>
</evidence>
<evidence type="ECO:0000313" key="10">
    <source>
        <dbReference type="Proteomes" id="UP001470230"/>
    </source>
</evidence>
<dbReference type="SMART" id="SM00119">
    <property type="entry name" value="HECTc"/>
    <property type="match status" value="1"/>
</dbReference>
<gene>
    <name evidence="9" type="ORF">M9Y10_040332</name>
</gene>
<evidence type="ECO:0000313" key="9">
    <source>
        <dbReference type="EMBL" id="KAK8835949.1"/>
    </source>
</evidence>
<feature type="active site" description="Glycyl thioester intermediate" evidence="6">
    <location>
        <position position="821"/>
    </location>
</feature>
<reference evidence="9 10" key="1">
    <citation type="submission" date="2024-04" db="EMBL/GenBank/DDBJ databases">
        <title>Tritrichomonas musculus Genome.</title>
        <authorList>
            <person name="Alves-Ferreira E."/>
            <person name="Grigg M."/>
            <person name="Lorenzi H."/>
            <person name="Galac M."/>
        </authorList>
    </citation>
    <scope>NUCLEOTIDE SEQUENCE [LARGE SCALE GENOMIC DNA]</scope>
    <source>
        <strain evidence="9 10">EAF2021</strain>
    </source>
</reference>
<dbReference type="PROSITE" id="PS50237">
    <property type="entry name" value="HECT"/>
    <property type="match status" value="1"/>
</dbReference>
<dbReference type="Pfam" id="PF00632">
    <property type="entry name" value="HECT"/>
    <property type="match status" value="1"/>
</dbReference>
<evidence type="ECO:0000256" key="2">
    <source>
        <dbReference type="ARBA" id="ARBA00004906"/>
    </source>
</evidence>
<comment type="catalytic activity">
    <reaction evidence="1">
        <text>S-ubiquitinyl-[E2 ubiquitin-conjugating enzyme]-L-cysteine + [acceptor protein]-L-lysine = [E2 ubiquitin-conjugating enzyme]-L-cysteine + N(6)-ubiquitinyl-[acceptor protein]-L-lysine.</text>
        <dbReference type="EC" id="2.3.2.26"/>
    </reaction>
</comment>
<keyword evidence="10" id="KW-1185">Reference proteome</keyword>
<dbReference type="EC" id="2.3.2.26" evidence="3"/>
<dbReference type="InterPro" id="IPR035983">
    <property type="entry name" value="Hect_E3_ubiquitin_ligase"/>
</dbReference>
<evidence type="ECO:0000256" key="4">
    <source>
        <dbReference type="ARBA" id="ARBA00022679"/>
    </source>
</evidence>
<organism evidence="9 10">
    <name type="scientific">Tritrichomonas musculus</name>
    <dbReference type="NCBI Taxonomy" id="1915356"/>
    <lineage>
        <taxon>Eukaryota</taxon>
        <taxon>Metamonada</taxon>
        <taxon>Parabasalia</taxon>
        <taxon>Tritrichomonadida</taxon>
        <taxon>Tritrichomonadidae</taxon>
        <taxon>Tritrichomonas</taxon>
    </lineage>
</organism>
<evidence type="ECO:0000259" key="8">
    <source>
        <dbReference type="PROSITE" id="PS50237"/>
    </source>
</evidence>
<proteinExistence type="predicted"/>
<dbReference type="InterPro" id="IPR050409">
    <property type="entry name" value="E3_ubiq-protein_ligase"/>
</dbReference>
<dbReference type="SUPFAM" id="SSF56204">
    <property type="entry name" value="Hect, E3 ligase catalytic domain"/>
    <property type="match status" value="1"/>
</dbReference>
<name>A0ABR2GPS8_9EUKA</name>
<dbReference type="InterPro" id="IPR000569">
    <property type="entry name" value="HECT_dom"/>
</dbReference>
<protein>
    <recommendedName>
        <fullName evidence="3">HECT-type E3 ubiquitin transferase</fullName>
        <ecNumber evidence="3">2.3.2.26</ecNumber>
    </recommendedName>
</protein>
<dbReference type="Gene3D" id="3.30.2160.10">
    <property type="entry name" value="Hect, E3 ligase catalytic domain"/>
    <property type="match status" value="1"/>
</dbReference>
<accession>A0ABR2GPS8</accession>
<evidence type="ECO:0000256" key="1">
    <source>
        <dbReference type="ARBA" id="ARBA00000885"/>
    </source>
</evidence>
<comment type="caution">
    <text evidence="9">The sequence shown here is derived from an EMBL/GenBank/DDBJ whole genome shotgun (WGS) entry which is preliminary data.</text>
</comment>
<evidence type="ECO:0000256" key="6">
    <source>
        <dbReference type="PROSITE-ProRule" id="PRU00104"/>
    </source>
</evidence>
<evidence type="ECO:0000256" key="3">
    <source>
        <dbReference type="ARBA" id="ARBA00012485"/>
    </source>
</evidence>
<keyword evidence="7" id="KW-0175">Coiled coil</keyword>
<comment type="pathway">
    <text evidence="2">Protein modification; protein ubiquitination.</text>
</comment>